<dbReference type="InterPro" id="IPR002014">
    <property type="entry name" value="VHS_dom"/>
</dbReference>
<evidence type="ECO:0000313" key="5">
    <source>
        <dbReference type="Proteomes" id="UP000075714"/>
    </source>
</evidence>
<feature type="region of interest" description="Disordered" evidence="2">
    <location>
        <begin position="258"/>
        <end position="287"/>
    </location>
</feature>
<dbReference type="PANTHER" id="PTHR45898">
    <property type="entry name" value="TOM1-LIKE PROTEIN"/>
    <property type="match status" value="1"/>
</dbReference>
<dbReference type="EMBL" id="LSYV01000022">
    <property type="protein sequence ID" value="KXZ49435.1"/>
    <property type="molecule type" value="Genomic_DNA"/>
</dbReference>
<feature type="domain" description="VHS" evidence="3">
    <location>
        <begin position="39"/>
        <end position="168"/>
    </location>
</feature>
<dbReference type="InterPro" id="IPR044836">
    <property type="entry name" value="TOL_plant"/>
</dbReference>
<protein>
    <recommendedName>
        <fullName evidence="3">VHS domain-containing protein</fullName>
    </recommendedName>
</protein>
<dbReference type="CDD" id="cd03561">
    <property type="entry name" value="VHS"/>
    <property type="match status" value="1"/>
</dbReference>
<gene>
    <name evidence="4" type="ORF">GPECTOR_21g661</name>
</gene>
<evidence type="ECO:0000259" key="3">
    <source>
        <dbReference type="PROSITE" id="PS50179"/>
    </source>
</evidence>
<dbReference type="PANTHER" id="PTHR45898:SF4">
    <property type="entry name" value="TARGET OF MYB PROTEIN 1"/>
    <property type="match status" value="1"/>
</dbReference>
<dbReference type="GO" id="GO:0043328">
    <property type="term" value="P:protein transport to vacuole involved in ubiquitin-dependent protein catabolic process via the multivesicular body sorting pathway"/>
    <property type="evidence" value="ECO:0007669"/>
    <property type="project" value="InterPro"/>
</dbReference>
<reference evidence="5" key="1">
    <citation type="journal article" date="2016" name="Nat. Commun.">
        <title>The Gonium pectorale genome demonstrates co-option of cell cycle regulation during the evolution of multicellularity.</title>
        <authorList>
            <person name="Hanschen E.R."/>
            <person name="Marriage T.N."/>
            <person name="Ferris P.J."/>
            <person name="Hamaji T."/>
            <person name="Toyoda A."/>
            <person name="Fujiyama A."/>
            <person name="Neme R."/>
            <person name="Noguchi H."/>
            <person name="Minakuchi Y."/>
            <person name="Suzuki M."/>
            <person name="Kawai-Toyooka H."/>
            <person name="Smith D.R."/>
            <person name="Sparks H."/>
            <person name="Anderson J."/>
            <person name="Bakaric R."/>
            <person name="Luria V."/>
            <person name="Karger A."/>
            <person name="Kirschner M.W."/>
            <person name="Durand P.M."/>
            <person name="Michod R.E."/>
            <person name="Nozaki H."/>
            <person name="Olson B.J."/>
        </authorList>
    </citation>
    <scope>NUCLEOTIDE SEQUENCE [LARGE SCALE GENOMIC DNA]</scope>
    <source>
        <strain evidence="5">NIES-2863</strain>
    </source>
</reference>
<dbReference type="AlphaFoldDB" id="A0A150GID8"/>
<feature type="region of interest" description="Disordered" evidence="2">
    <location>
        <begin position="311"/>
        <end position="345"/>
    </location>
</feature>
<dbReference type="PROSITE" id="PS50179">
    <property type="entry name" value="VHS"/>
    <property type="match status" value="1"/>
</dbReference>
<feature type="compositionally biased region" description="Basic and acidic residues" evidence="2">
    <location>
        <begin position="259"/>
        <end position="275"/>
    </location>
</feature>
<sequence length="419" mass="43707">MSLFAGLKEKIADKFAEFKASATPQDNADRQAAELVDKATSDELIAADWTLNFAVVDFVNSDVRLNSGKVLRAMKRSLGKHNTKVSLLCLTLLETCVKNCATEFHVHLATSELWADIVKLGGDSSISRVDSEVRDKVLVLVEDFARALAPSQFQQAYESLLDSGVDFPVRGTEDAVPILTPPAHHAAPAPAAAAAAPAAAAVQAPGHAAPAADPAAAAAAMAAPTADAADPLAGVDEQDRAAIAAALQELEAEAQAAAEAERIAAEADAAERRQQQEQQQQRQAAEAAEAEAQAAAALVAAEELARAAATARGSGAGAAPEAHGREGPHGAQQEPVEEPQQTAEERTAGLLETASNSTLLLSEMLASIPDTEPLAVREPYVAELADTCVRLRSRLERELSRLEDEVLGQGPGWVGPGRA</sequence>
<feature type="compositionally biased region" description="Low complexity" evidence="2">
    <location>
        <begin position="276"/>
        <end position="287"/>
    </location>
</feature>
<dbReference type="GO" id="GO:0043130">
    <property type="term" value="F:ubiquitin binding"/>
    <property type="evidence" value="ECO:0007669"/>
    <property type="project" value="InterPro"/>
</dbReference>
<evidence type="ECO:0000256" key="1">
    <source>
        <dbReference type="ARBA" id="ARBA00007708"/>
    </source>
</evidence>
<dbReference type="Pfam" id="PF00790">
    <property type="entry name" value="VHS"/>
    <property type="match status" value="1"/>
</dbReference>
<dbReference type="SUPFAM" id="SSF89009">
    <property type="entry name" value="GAT-like domain"/>
    <property type="match status" value="1"/>
</dbReference>
<dbReference type="Proteomes" id="UP000075714">
    <property type="component" value="Unassembled WGS sequence"/>
</dbReference>
<dbReference type="GO" id="GO:0035091">
    <property type="term" value="F:phosphatidylinositol binding"/>
    <property type="evidence" value="ECO:0007669"/>
    <property type="project" value="InterPro"/>
</dbReference>
<comment type="similarity">
    <text evidence="1">Belongs to the TOM1 family.</text>
</comment>
<evidence type="ECO:0000313" key="4">
    <source>
        <dbReference type="EMBL" id="KXZ49435.1"/>
    </source>
</evidence>
<dbReference type="InterPro" id="IPR008942">
    <property type="entry name" value="ENTH_VHS"/>
</dbReference>
<dbReference type="Gene3D" id="1.25.40.90">
    <property type="match status" value="1"/>
</dbReference>
<dbReference type="SUPFAM" id="SSF48464">
    <property type="entry name" value="ENTH/VHS domain"/>
    <property type="match status" value="1"/>
</dbReference>
<dbReference type="OrthoDB" id="2018246at2759"/>
<accession>A0A150GID8</accession>
<dbReference type="STRING" id="33097.A0A150GID8"/>
<proteinExistence type="inferred from homology"/>
<name>A0A150GID8_GONPE</name>
<keyword evidence="5" id="KW-1185">Reference proteome</keyword>
<comment type="caution">
    <text evidence="4">The sequence shown here is derived from an EMBL/GenBank/DDBJ whole genome shotgun (WGS) entry which is preliminary data.</text>
</comment>
<evidence type="ECO:0000256" key="2">
    <source>
        <dbReference type="SAM" id="MobiDB-lite"/>
    </source>
</evidence>
<dbReference type="SMART" id="SM00288">
    <property type="entry name" value="VHS"/>
    <property type="match status" value="1"/>
</dbReference>
<organism evidence="4 5">
    <name type="scientific">Gonium pectorale</name>
    <name type="common">Green alga</name>
    <dbReference type="NCBI Taxonomy" id="33097"/>
    <lineage>
        <taxon>Eukaryota</taxon>
        <taxon>Viridiplantae</taxon>
        <taxon>Chlorophyta</taxon>
        <taxon>core chlorophytes</taxon>
        <taxon>Chlorophyceae</taxon>
        <taxon>CS clade</taxon>
        <taxon>Chlamydomonadales</taxon>
        <taxon>Volvocaceae</taxon>
        <taxon>Gonium</taxon>
    </lineage>
</organism>